<keyword evidence="2" id="KW-1185">Reference proteome</keyword>
<accession>A0ABR0SX04</accession>
<organism evidence="1 2">
    <name type="scientific">Cladobotryum mycophilum</name>
    <dbReference type="NCBI Taxonomy" id="491253"/>
    <lineage>
        <taxon>Eukaryota</taxon>
        <taxon>Fungi</taxon>
        <taxon>Dikarya</taxon>
        <taxon>Ascomycota</taxon>
        <taxon>Pezizomycotina</taxon>
        <taxon>Sordariomycetes</taxon>
        <taxon>Hypocreomycetidae</taxon>
        <taxon>Hypocreales</taxon>
        <taxon>Hypocreaceae</taxon>
        <taxon>Cladobotryum</taxon>
    </lineage>
</organism>
<dbReference type="EMBL" id="JAVFKD010000002">
    <property type="protein sequence ID" value="KAK5996687.1"/>
    <property type="molecule type" value="Genomic_DNA"/>
</dbReference>
<name>A0ABR0SX04_9HYPO</name>
<comment type="caution">
    <text evidence="1">The sequence shown here is derived from an EMBL/GenBank/DDBJ whole genome shotgun (WGS) entry which is preliminary data.</text>
</comment>
<proteinExistence type="predicted"/>
<sequence length="177" mass="20290">MLRRRPETISEPHDWTDMMVVILRIVEFPFMGLVTQWKVSAHASSDDLQKSRRPISITRRNKRYGRIPSFMLAEAVEHTRLEGDEVVDKNMPQPYHPYQNPGIETPVFIHPLGKPAAKEGDTVAARNYRQNVNADIEPCHLSLNKSRTRGCKRVRSLEPSLIIARPCAYVSDQDENS</sequence>
<gene>
    <name evidence="1" type="ORF">PT974_02027</name>
</gene>
<evidence type="ECO:0000313" key="2">
    <source>
        <dbReference type="Proteomes" id="UP001338125"/>
    </source>
</evidence>
<reference evidence="1 2" key="1">
    <citation type="submission" date="2024-01" db="EMBL/GenBank/DDBJ databases">
        <title>Complete genome of Cladobotryum mycophilum ATHUM6906.</title>
        <authorList>
            <person name="Christinaki A.C."/>
            <person name="Myridakis A.I."/>
            <person name="Kouvelis V.N."/>
        </authorList>
    </citation>
    <scope>NUCLEOTIDE SEQUENCE [LARGE SCALE GENOMIC DNA]</scope>
    <source>
        <strain evidence="1 2">ATHUM6906</strain>
    </source>
</reference>
<protein>
    <submittedName>
        <fullName evidence="1">Uncharacterized protein</fullName>
    </submittedName>
</protein>
<evidence type="ECO:0000313" key="1">
    <source>
        <dbReference type="EMBL" id="KAK5996687.1"/>
    </source>
</evidence>
<dbReference type="Proteomes" id="UP001338125">
    <property type="component" value="Unassembled WGS sequence"/>
</dbReference>